<dbReference type="InterPro" id="IPR002028">
    <property type="entry name" value="Trp_synthase_suA"/>
</dbReference>
<comment type="subunit">
    <text evidence="3">Tetramer of two alpha and two beta chains.</text>
</comment>
<comment type="pathway">
    <text evidence="2">Amino-acid biosynthesis; L-tryptophan biosynthesis; L-tryptophan from chorismate: step 5/5.</text>
</comment>
<dbReference type="AlphaFoldDB" id="A0A3B0YFN6"/>
<dbReference type="PROSITE" id="PS00167">
    <property type="entry name" value="TRP_SYNTHASE_ALPHA"/>
    <property type="match status" value="1"/>
</dbReference>
<reference evidence="10" key="1">
    <citation type="submission" date="2018-06" db="EMBL/GenBank/DDBJ databases">
        <authorList>
            <person name="Zhirakovskaya E."/>
        </authorList>
    </citation>
    <scope>NUCLEOTIDE SEQUENCE</scope>
</reference>
<accession>A0A3B0YFN6</accession>
<comment type="catalytic activity">
    <reaction evidence="9">
        <text>(1S,2R)-1-C-(indol-3-yl)glycerol 3-phosphate + L-serine = D-glyceraldehyde 3-phosphate + L-tryptophan + H2O</text>
        <dbReference type="Rhea" id="RHEA:10532"/>
        <dbReference type="ChEBI" id="CHEBI:15377"/>
        <dbReference type="ChEBI" id="CHEBI:33384"/>
        <dbReference type="ChEBI" id="CHEBI:57912"/>
        <dbReference type="ChEBI" id="CHEBI:58866"/>
        <dbReference type="ChEBI" id="CHEBI:59776"/>
        <dbReference type="EC" id="4.2.1.20"/>
    </reaction>
</comment>
<evidence type="ECO:0000256" key="2">
    <source>
        <dbReference type="ARBA" id="ARBA00004733"/>
    </source>
</evidence>
<dbReference type="InterPro" id="IPR018204">
    <property type="entry name" value="Trp_synthase_alpha_AS"/>
</dbReference>
<evidence type="ECO:0000313" key="10">
    <source>
        <dbReference type="EMBL" id="VAW74973.1"/>
    </source>
</evidence>
<comment type="function">
    <text evidence="1">The alpha subunit is responsible for the aldol cleavage of indoleglycerol phosphate to indole and glyceraldehyde 3-phosphate.</text>
</comment>
<evidence type="ECO:0000256" key="1">
    <source>
        <dbReference type="ARBA" id="ARBA00003365"/>
    </source>
</evidence>
<evidence type="ECO:0000256" key="8">
    <source>
        <dbReference type="ARBA" id="ARBA00023239"/>
    </source>
</evidence>
<dbReference type="Gene3D" id="3.20.20.70">
    <property type="entry name" value="Aldolase class I"/>
    <property type="match status" value="1"/>
</dbReference>
<dbReference type="HAMAP" id="MF_00131">
    <property type="entry name" value="Trp_synth_alpha"/>
    <property type="match status" value="1"/>
</dbReference>
<dbReference type="PANTHER" id="PTHR43406">
    <property type="entry name" value="TRYPTOPHAN SYNTHASE, ALPHA CHAIN"/>
    <property type="match status" value="1"/>
</dbReference>
<dbReference type="InterPro" id="IPR013785">
    <property type="entry name" value="Aldolase_TIM"/>
</dbReference>
<dbReference type="InterPro" id="IPR011060">
    <property type="entry name" value="RibuloseP-bd_barrel"/>
</dbReference>
<dbReference type="PANTHER" id="PTHR43406:SF1">
    <property type="entry name" value="TRYPTOPHAN SYNTHASE ALPHA CHAIN, CHLOROPLASTIC"/>
    <property type="match status" value="1"/>
</dbReference>
<keyword evidence="7" id="KW-0057">Aromatic amino acid biosynthesis</keyword>
<sequence length="274" mass="29087">MSRIAACFDALRSKGRKALIPYITAGDPQPDVTVPLMHSLVEAGADLLELGVPFSDPMADGPVIQAACERALKHHTSLRHVMDMVREFRQTDNDTPVILMGYLNPVEVMGYETFAEAAQASGVDGVLTVDLPPEEGCDLVAALKSHQIDPIFLAAPTSSDERICLMAKNGGGFLYYVSFKGVTGANRLDVKSVQDKLEQIRGNTDLPVGVGFGIRDAESAAQVAAVADAVVVGSALVSRIAALADEPARIAAEAPQVIAEMRAAMDATTQEQNR</sequence>
<evidence type="ECO:0000256" key="3">
    <source>
        <dbReference type="ARBA" id="ARBA00011270"/>
    </source>
</evidence>
<evidence type="ECO:0000256" key="4">
    <source>
        <dbReference type="ARBA" id="ARBA00012043"/>
    </source>
</evidence>
<dbReference type="EC" id="4.2.1.20" evidence="4"/>
<protein>
    <recommendedName>
        <fullName evidence="4">tryptophan synthase</fullName>
        <ecNumber evidence="4">4.2.1.20</ecNumber>
    </recommendedName>
</protein>
<evidence type="ECO:0000256" key="5">
    <source>
        <dbReference type="ARBA" id="ARBA00022605"/>
    </source>
</evidence>
<dbReference type="Pfam" id="PF00290">
    <property type="entry name" value="Trp_syntA"/>
    <property type="match status" value="1"/>
</dbReference>
<evidence type="ECO:0000256" key="7">
    <source>
        <dbReference type="ARBA" id="ARBA00023141"/>
    </source>
</evidence>
<evidence type="ECO:0000256" key="6">
    <source>
        <dbReference type="ARBA" id="ARBA00022822"/>
    </source>
</evidence>
<dbReference type="GO" id="GO:0005829">
    <property type="term" value="C:cytosol"/>
    <property type="evidence" value="ECO:0007669"/>
    <property type="project" value="TreeGrafter"/>
</dbReference>
<dbReference type="NCBIfam" id="TIGR00262">
    <property type="entry name" value="trpA"/>
    <property type="match status" value="1"/>
</dbReference>
<dbReference type="EMBL" id="UOFN01000044">
    <property type="protein sequence ID" value="VAW74973.1"/>
    <property type="molecule type" value="Genomic_DNA"/>
</dbReference>
<dbReference type="UniPathway" id="UPA00035">
    <property type="reaction ID" value="UER00044"/>
</dbReference>
<dbReference type="SUPFAM" id="SSF51366">
    <property type="entry name" value="Ribulose-phoshate binding barrel"/>
    <property type="match status" value="1"/>
</dbReference>
<proteinExistence type="inferred from homology"/>
<keyword evidence="6" id="KW-0822">Tryptophan biosynthesis</keyword>
<dbReference type="CDD" id="cd04724">
    <property type="entry name" value="Tryptophan_synthase_alpha"/>
    <property type="match status" value="1"/>
</dbReference>
<name>A0A3B0YFN6_9ZZZZ</name>
<dbReference type="GO" id="GO:0004834">
    <property type="term" value="F:tryptophan synthase activity"/>
    <property type="evidence" value="ECO:0007669"/>
    <property type="project" value="UniProtKB-EC"/>
</dbReference>
<gene>
    <name evidence="10" type="ORF">MNBD_GAMMA15-819</name>
</gene>
<organism evidence="10">
    <name type="scientific">hydrothermal vent metagenome</name>
    <dbReference type="NCBI Taxonomy" id="652676"/>
    <lineage>
        <taxon>unclassified sequences</taxon>
        <taxon>metagenomes</taxon>
        <taxon>ecological metagenomes</taxon>
    </lineage>
</organism>
<dbReference type="FunFam" id="3.20.20.70:FF:000037">
    <property type="entry name" value="Tryptophan synthase alpha chain"/>
    <property type="match status" value="1"/>
</dbReference>
<keyword evidence="8 10" id="KW-0456">Lyase</keyword>
<evidence type="ECO:0000256" key="9">
    <source>
        <dbReference type="ARBA" id="ARBA00049047"/>
    </source>
</evidence>
<keyword evidence="5" id="KW-0028">Amino-acid biosynthesis</keyword>